<feature type="compositionally biased region" description="Low complexity" evidence="1">
    <location>
        <begin position="257"/>
        <end position="271"/>
    </location>
</feature>
<feature type="non-terminal residue" evidence="2">
    <location>
        <position position="895"/>
    </location>
</feature>
<evidence type="ECO:0000313" key="3">
    <source>
        <dbReference type="Proteomes" id="UP001219934"/>
    </source>
</evidence>
<feature type="compositionally biased region" description="Basic and acidic residues" evidence="1">
    <location>
        <begin position="318"/>
        <end position="330"/>
    </location>
</feature>
<comment type="caution">
    <text evidence="2">The sequence shown here is derived from an EMBL/GenBank/DDBJ whole genome shotgun (WGS) entry which is preliminary data.</text>
</comment>
<gene>
    <name evidence="2" type="ORF">JOQ06_028017</name>
</gene>
<feature type="compositionally biased region" description="Pro residues" evidence="1">
    <location>
        <begin position="399"/>
        <end position="431"/>
    </location>
</feature>
<organism evidence="2 3">
    <name type="scientific">Pogonophryne albipinna</name>
    <dbReference type="NCBI Taxonomy" id="1090488"/>
    <lineage>
        <taxon>Eukaryota</taxon>
        <taxon>Metazoa</taxon>
        <taxon>Chordata</taxon>
        <taxon>Craniata</taxon>
        <taxon>Vertebrata</taxon>
        <taxon>Euteleostomi</taxon>
        <taxon>Actinopterygii</taxon>
        <taxon>Neopterygii</taxon>
        <taxon>Teleostei</taxon>
        <taxon>Neoteleostei</taxon>
        <taxon>Acanthomorphata</taxon>
        <taxon>Eupercaria</taxon>
        <taxon>Perciformes</taxon>
        <taxon>Notothenioidei</taxon>
        <taxon>Pogonophryne</taxon>
    </lineage>
</organism>
<evidence type="ECO:0000313" key="2">
    <source>
        <dbReference type="EMBL" id="KAJ4923762.1"/>
    </source>
</evidence>
<feature type="compositionally biased region" description="Pro residues" evidence="1">
    <location>
        <begin position="719"/>
        <end position="739"/>
    </location>
</feature>
<reference evidence="2" key="1">
    <citation type="submission" date="2022-11" db="EMBL/GenBank/DDBJ databases">
        <title>Chromosome-level genome of Pogonophryne albipinna.</title>
        <authorList>
            <person name="Jo E."/>
        </authorList>
    </citation>
    <scope>NUCLEOTIDE SEQUENCE</scope>
    <source>
        <strain evidence="2">SGF0006</strain>
        <tissue evidence="2">Muscle</tissue>
    </source>
</reference>
<feature type="compositionally biased region" description="Basic and acidic residues" evidence="1">
    <location>
        <begin position="878"/>
        <end position="895"/>
    </location>
</feature>
<feature type="region of interest" description="Disordered" evidence="1">
    <location>
        <begin position="393"/>
        <end position="895"/>
    </location>
</feature>
<feature type="compositionally biased region" description="Polar residues" evidence="1">
    <location>
        <begin position="218"/>
        <end position="229"/>
    </location>
</feature>
<dbReference type="Proteomes" id="UP001219934">
    <property type="component" value="Unassembled WGS sequence"/>
</dbReference>
<dbReference type="GO" id="GO:0030154">
    <property type="term" value="P:cell differentiation"/>
    <property type="evidence" value="ECO:0007669"/>
    <property type="project" value="TreeGrafter"/>
</dbReference>
<dbReference type="InterPro" id="IPR024845">
    <property type="entry name" value="NHS-like"/>
</dbReference>
<feature type="region of interest" description="Disordered" evidence="1">
    <location>
        <begin position="117"/>
        <end position="149"/>
    </location>
</feature>
<dbReference type="EMBL" id="JAPTMU010000024">
    <property type="protein sequence ID" value="KAJ4923762.1"/>
    <property type="molecule type" value="Genomic_DNA"/>
</dbReference>
<feature type="compositionally biased region" description="Low complexity" evidence="1">
    <location>
        <begin position="798"/>
        <end position="821"/>
    </location>
</feature>
<protein>
    <recommendedName>
        <fullName evidence="4">Nance-Horan syndrome (Congenital cataracts and dental anomalies)</fullName>
    </recommendedName>
</protein>
<dbReference type="GO" id="GO:0002088">
    <property type="term" value="P:lens development in camera-type eye"/>
    <property type="evidence" value="ECO:0007669"/>
    <property type="project" value="TreeGrafter"/>
</dbReference>
<accession>A0AAD6AFI0</accession>
<keyword evidence="3" id="KW-1185">Reference proteome</keyword>
<evidence type="ECO:0000256" key="1">
    <source>
        <dbReference type="SAM" id="MobiDB-lite"/>
    </source>
</evidence>
<dbReference type="Pfam" id="PF15273">
    <property type="entry name" value="NHS"/>
    <property type="match status" value="2"/>
</dbReference>
<dbReference type="PANTHER" id="PTHR23039:SF5">
    <property type="entry name" value="ACTIN REMODELING REGULATOR NHS"/>
    <property type="match status" value="1"/>
</dbReference>
<name>A0AAD6AFI0_9TELE</name>
<dbReference type="PANTHER" id="PTHR23039">
    <property type="entry name" value="NANCE-HORAN SYNDROME PROTEIN"/>
    <property type="match status" value="1"/>
</dbReference>
<dbReference type="AlphaFoldDB" id="A0AAD6AFI0"/>
<evidence type="ECO:0008006" key="4">
    <source>
        <dbReference type="Google" id="ProtNLM"/>
    </source>
</evidence>
<proteinExistence type="predicted"/>
<feature type="compositionally biased region" description="Low complexity" evidence="1">
    <location>
        <begin position="432"/>
        <end position="468"/>
    </location>
</feature>
<sequence>TSETLPPHAASPLLTSHCDSQLSLNATPHPTEDLMDHPPRTQRLGSFSSAAMDILEEAGGALSCPSFTSMATCSSFSEPPPSEYSVDGEGYYTSMHYDCGFSDPPEDDLSGVRCLSLRRPRSRPPPPKRSSSLRKICSEGPPPPRDQECPLIQNSQVFFHREDKWGGVSDGLPDFGVFSSIDSFKDGGAVQSDYADLWLLSDLRRGGDLRGGGDPYRSLSNSSTATGTTIIEGPPRSQETPDSPTAPSPPSLGGLGSPSSGYSSQSETPTSSCPPPASVFPGPQSKRRPQVPERKSSLSCRDLNPPRRDPPSQLDLDPPSHLDLDPRRTDPPSQLDPPRRDTPSHLDPPSQLDNPSHLDPPSHLDLTLHGFFITPTVLHSVQLRSFNRGVGGLGEKPASCPPPSESLLIPPPSDSLLSPPPSDSLLSPPPSLKASSDSLLSPPPSLKASSESLLSPPPSLKASSESPLTPQEEEPVTDFRQEVETSVLQRGEEEEEDEEGPLPGLVEDRMSADGQSEDILESLLRAIGTSEEEEELESSRDAGTTEEELESSRDAGTTEEELDSSRDAGTTEEELESSRDAGTTEEELESSRDAGTTEEELESSRAAGSTDEEESSRAAGTTEEEESSRAAGTTEEEESSRAAVTQHFCRQTDFPPTDAGDFSLSEESKPEEDGVFASPTRTRTTEDLFALIHRSKRKVLGRKDSSDLNSRTHLGAASTPPPSPAVTPPVSPLPPPSPAMTPNRVSGSIVRSARKSSTSNEDFKLLLLRKGSRSESGFRMSATEILRSPSSPRPPGDPLLASPRPPRESSSSPLPGSPFLRTNAESFSPKSCPPSRSGRCRIPPPCSSSRYGARCRLPPSPMQAISEGEAENSDGGPQDERSPPQDPRRTLTDQF</sequence>
<feature type="region of interest" description="Disordered" evidence="1">
    <location>
        <begin position="204"/>
        <end position="366"/>
    </location>
</feature>